<comment type="caution">
    <text evidence="1">The sequence shown here is derived from an EMBL/GenBank/DDBJ whole genome shotgun (WGS) entry which is preliminary data.</text>
</comment>
<proteinExistence type="predicted"/>
<sequence length="353" mass="39012">MIHLREGKVTRILERHNDMIEILAMINETEYKAIVYPQITGEVSIGDIVKLNTTAVDLNLGTGGYHFVVSNNNTCEIHSEPSGHIMKLRYTPVQIKCLTIEEIYPHVINSFTSLGGMPVAIGSIHSMLPPLAAVIKEARPDVRIAYIMTDGGALPIGFSHIVRMLKEKQLLDCTITCGNAFGGDFEAVNLYTALIGAKYIARCDAAIVIMGPGHVGTGTKFGFTGMEIANNAHIVYSMGGIPICVPRVSFKEKRERHYGISHHFLTAMGSYCLVSCHMAFPCLSGYEKDFIVKQYESFELDQKHKISFLNENTISIMEKHNLCIKTMGRSMKEDPVFFRTGGACGMLLTNLLS</sequence>
<evidence type="ECO:0000313" key="1">
    <source>
        <dbReference type="EMBL" id="KAE9629827.1"/>
    </source>
</evidence>
<dbReference type="AlphaFoldDB" id="A0A7C8HD79"/>
<reference evidence="1 2" key="1">
    <citation type="submission" date="2019-12" db="EMBL/GenBank/DDBJ databases">
        <title>Defluviitalea raffinosedens, isolated from a biogas fermenter, genome sequencing and characterization.</title>
        <authorList>
            <person name="Rettenmaier R."/>
            <person name="Schneider M."/>
            <person name="Neuhaus K."/>
            <person name="Liebl W."/>
            <person name="Zverlov V."/>
        </authorList>
    </citation>
    <scope>NUCLEOTIDE SEQUENCE [LARGE SCALE GENOMIC DNA]</scope>
    <source>
        <strain evidence="1 2">249c-K6</strain>
    </source>
</reference>
<gene>
    <name evidence="1" type="ORF">GND95_12890</name>
</gene>
<name>A0A7C8HD79_9FIRM</name>
<keyword evidence="2" id="KW-1185">Reference proteome</keyword>
<dbReference type="RefSeq" id="WP_158741560.1">
    <property type="nucleotide sequence ID" value="NZ_JAFBEP010000018.1"/>
</dbReference>
<organism evidence="1 2">
    <name type="scientific">Defluviitalea raffinosedens</name>
    <dbReference type="NCBI Taxonomy" id="1450156"/>
    <lineage>
        <taxon>Bacteria</taxon>
        <taxon>Bacillati</taxon>
        <taxon>Bacillota</taxon>
        <taxon>Clostridia</taxon>
        <taxon>Lachnospirales</taxon>
        <taxon>Defluviitaleaceae</taxon>
        <taxon>Defluviitalea</taxon>
    </lineage>
</organism>
<dbReference type="InterPro" id="IPR024479">
    <property type="entry name" value="DUF3866"/>
</dbReference>
<dbReference type="Proteomes" id="UP000483018">
    <property type="component" value="Unassembled WGS sequence"/>
</dbReference>
<dbReference type="EMBL" id="WSLF01000016">
    <property type="protein sequence ID" value="KAE9629827.1"/>
    <property type="molecule type" value="Genomic_DNA"/>
</dbReference>
<accession>A0A7C8HD79</accession>
<dbReference type="Pfam" id="PF12982">
    <property type="entry name" value="DUF3866"/>
    <property type="match status" value="1"/>
</dbReference>
<dbReference type="OrthoDB" id="3401376at2"/>
<protein>
    <submittedName>
        <fullName evidence="1">DUF3866 family protein</fullName>
    </submittedName>
</protein>
<evidence type="ECO:0000313" key="2">
    <source>
        <dbReference type="Proteomes" id="UP000483018"/>
    </source>
</evidence>